<dbReference type="InterPro" id="IPR020845">
    <property type="entry name" value="AMP-binding_CS"/>
</dbReference>
<dbReference type="GO" id="GO:0009239">
    <property type="term" value="P:enterobactin biosynthetic process"/>
    <property type="evidence" value="ECO:0007669"/>
    <property type="project" value="TreeGrafter"/>
</dbReference>
<keyword evidence="2" id="KW-0596">Phosphopantetheine</keyword>
<evidence type="ECO:0000259" key="4">
    <source>
        <dbReference type="PROSITE" id="PS50075"/>
    </source>
</evidence>
<dbReference type="Gene3D" id="3.30.300.30">
    <property type="match status" value="1"/>
</dbReference>
<dbReference type="Gene3D" id="1.10.1200.10">
    <property type="entry name" value="ACP-like"/>
    <property type="match status" value="2"/>
</dbReference>
<evidence type="ECO:0000256" key="2">
    <source>
        <dbReference type="ARBA" id="ARBA00022450"/>
    </source>
</evidence>
<dbReference type="InterPro" id="IPR001242">
    <property type="entry name" value="Condensation_dom"/>
</dbReference>
<dbReference type="PROSITE" id="PS00455">
    <property type="entry name" value="AMP_BINDING"/>
    <property type="match status" value="1"/>
</dbReference>
<dbReference type="SUPFAM" id="SSF52777">
    <property type="entry name" value="CoA-dependent acyltransferases"/>
    <property type="match status" value="2"/>
</dbReference>
<keyword evidence="3" id="KW-0597">Phosphoprotein</keyword>
<dbReference type="OrthoDB" id="2472181at2"/>
<dbReference type="InterPro" id="IPR020806">
    <property type="entry name" value="PKS_PP-bd"/>
</dbReference>
<dbReference type="Gene3D" id="3.40.50.980">
    <property type="match status" value="2"/>
</dbReference>
<evidence type="ECO:0000256" key="1">
    <source>
        <dbReference type="ARBA" id="ARBA00001957"/>
    </source>
</evidence>
<dbReference type="Pfam" id="PF00550">
    <property type="entry name" value="PP-binding"/>
    <property type="match status" value="2"/>
</dbReference>
<dbReference type="GO" id="GO:0047527">
    <property type="term" value="F:2,3-dihydroxybenzoate-serine ligase activity"/>
    <property type="evidence" value="ECO:0007669"/>
    <property type="project" value="TreeGrafter"/>
</dbReference>
<dbReference type="Pfam" id="PF13193">
    <property type="entry name" value="AMP-binding_C"/>
    <property type="match status" value="1"/>
</dbReference>
<dbReference type="AlphaFoldDB" id="A0A2V4NZZ2"/>
<comment type="caution">
    <text evidence="5">The sequence shown here is derived from an EMBL/GenBank/DDBJ whole genome shotgun (WGS) entry which is preliminary data.</text>
</comment>
<gene>
    <name evidence="5" type="ORF">C7C46_18740</name>
</gene>
<evidence type="ECO:0000313" key="6">
    <source>
        <dbReference type="Proteomes" id="UP000248039"/>
    </source>
</evidence>
<feature type="domain" description="Carrier" evidence="4">
    <location>
        <begin position="1059"/>
        <end position="1134"/>
    </location>
</feature>
<dbReference type="FunFam" id="1.10.1200.10:FF:000005">
    <property type="entry name" value="Nonribosomal peptide synthetase 1"/>
    <property type="match status" value="1"/>
</dbReference>
<feature type="domain" description="Carrier" evidence="4">
    <location>
        <begin position="516"/>
        <end position="592"/>
    </location>
</feature>
<dbReference type="PANTHER" id="PTHR45527:SF1">
    <property type="entry name" value="FATTY ACID SYNTHASE"/>
    <property type="match status" value="1"/>
</dbReference>
<dbReference type="Gene3D" id="2.30.38.10">
    <property type="entry name" value="Luciferase, Domain 3"/>
    <property type="match status" value="1"/>
</dbReference>
<dbReference type="Proteomes" id="UP000248039">
    <property type="component" value="Unassembled WGS sequence"/>
</dbReference>
<protein>
    <recommendedName>
        <fullName evidence="4">Carrier domain-containing protein</fullName>
    </recommendedName>
</protein>
<dbReference type="InterPro" id="IPR023213">
    <property type="entry name" value="CAT-like_dom_sf"/>
</dbReference>
<proteinExistence type="predicted"/>
<dbReference type="InterPro" id="IPR006162">
    <property type="entry name" value="Ppantetheine_attach_site"/>
</dbReference>
<dbReference type="GO" id="GO:0008610">
    <property type="term" value="P:lipid biosynthetic process"/>
    <property type="evidence" value="ECO:0007669"/>
    <property type="project" value="UniProtKB-ARBA"/>
</dbReference>
<dbReference type="GO" id="GO:0043041">
    <property type="term" value="P:amino acid activation for nonribosomal peptide biosynthetic process"/>
    <property type="evidence" value="ECO:0007669"/>
    <property type="project" value="TreeGrafter"/>
</dbReference>
<name>A0A2V4NZZ2_9ACTN</name>
<dbReference type="GO" id="GO:0005829">
    <property type="term" value="C:cytosol"/>
    <property type="evidence" value="ECO:0007669"/>
    <property type="project" value="TreeGrafter"/>
</dbReference>
<evidence type="ECO:0000313" key="5">
    <source>
        <dbReference type="EMBL" id="PYC77440.1"/>
    </source>
</evidence>
<dbReference type="PROSITE" id="PS00012">
    <property type="entry name" value="PHOSPHOPANTETHEINE"/>
    <property type="match status" value="1"/>
</dbReference>
<dbReference type="FunFam" id="3.40.50.980:FF:000001">
    <property type="entry name" value="Non-ribosomal peptide synthetase"/>
    <property type="match status" value="1"/>
</dbReference>
<dbReference type="InterPro" id="IPR009081">
    <property type="entry name" value="PP-bd_ACP"/>
</dbReference>
<dbReference type="InterPro" id="IPR010071">
    <property type="entry name" value="AA_adenyl_dom"/>
</dbReference>
<dbReference type="RefSeq" id="WP_110671017.1">
    <property type="nucleotide sequence ID" value="NZ_PYBW01000062.1"/>
</dbReference>
<dbReference type="Pfam" id="PF00501">
    <property type="entry name" value="AMP-binding"/>
    <property type="match status" value="1"/>
</dbReference>
<dbReference type="FunFam" id="3.40.50.12780:FF:000012">
    <property type="entry name" value="Non-ribosomal peptide synthetase"/>
    <property type="match status" value="1"/>
</dbReference>
<sequence>MHPIDAASGPLLPELVATQATRTPAAPAVLDQRQTIGYRELGERANRLAHQLRALGIGTDDLVGVCLPRSTDLAVALFAVWQAGAAYIPLDPNHPRERISWVLQDTGATVVLTERALLDLVAGEGVRPLLLDELDLSGFPVEPPAVELTAQSLAYVIYTSGSTGRPKGVAVTHGGIANRIAWTVRVHRLGAEDRLLQKTSIGFDAAGWEIFGPLSSGGTVVMAPPGVERDPAAMVRAVAEHRVTVLQVVPSVLRLLVEEPGWADCSALRLLFSAGEPLHAELCQQLLAKAPAVEVWNTYGPTECAIDVTAHRFDPVQLAGPVLIGRPLSGLRLLVLSPAGGLAPIGVPGELHVGGVGVARGYLGRPDLTADRFVPDPYGPPGERLYRTGDRVRWRADGSLEYFGRLDQQVKVNGVRIEPGEIEGVLLTHPDVRGAAVVAFKTSSGVGRLAAYLTVRRELSTERLRAFLRDRLPEYLVPSVFVTLDAFPLSPSGKLDRIALPTPTADATPGRPPFVAPRTEAERAVAAVWAAVLETTAPIGAHDDFFQLGGYSLLLTRLAQRLGAATGRQVAMADLFAASTVAAQAELLAAEELPEVPITRVDRSRPLPLTAGQRRIWFLDQLNPGSSEYTVPVLLPLADGATPAVVAAALAALEERHEALRTSYPMLEGRPVQRIGAPGPVELTEAGTTEPVAAVRAEIARGFDLTAGPVWRALLVDRHVLLTIHHIACDGWSVVLLRREFAELCAALAAGRQPELAPLELGYPDFAAWQHEHWLTSAPVAGQLAYWKETLAGVHPLRLPTDHPRPARRAADGAVCPVQLPAAIVTGLVALGRERGATPFMTLAAVWHLVLAQLSGDWDLTIGTPVAGRVRPETHPLVGCFLNSVVLRARLTPELSFEQAVDRMRAVALGAFGHQDLPFEQVVEELQPHRDLSRTPLYQTLFDLQDDGVTGVAADAADLTHYQVAWHSTPTDLALVLRPEPDGGVGGMLEYATALYRPETAAALAAAFATLAARVLADPAAPVGAVDLRTEQDRARAALPWNESLATAAPVAELTAYLAPRDPFEERLAELWSESLGHPRVGVYDNFFALGGNSLLAATVTAAARSEFEIELPVAALFDGPTVEQWARAVEAAIRAEIDLLTEADLAEDRLTAGINESTPVTKGQPA</sequence>
<dbReference type="FunFam" id="2.30.38.10:FF:000001">
    <property type="entry name" value="Non-ribosomal peptide synthetase PvdI"/>
    <property type="match status" value="1"/>
</dbReference>
<dbReference type="InterPro" id="IPR045851">
    <property type="entry name" value="AMP-bd_C_sf"/>
</dbReference>
<dbReference type="InterPro" id="IPR025110">
    <property type="entry name" value="AMP-bd_C"/>
</dbReference>
<evidence type="ECO:0000256" key="3">
    <source>
        <dbReference type="ARBA" id="ARBA00022553"/>
    </source>
</evidence>
<dbReference type="EMBL" id="PYBW01000062">
    <property type="protein sequence ID" value="PYC77440.1"/>
    <property type="molecule type" value="Genomic_DNA"/>
</dbReference>
<dbReference type="Gene3D" id="3.30.559.30">
    <property type="entry name" value="Nonribosomal peptide synthetase, condensation domain"/>
    <property type="match status" value="1"/>
</dbReference>
<dbReference type="CDD" id="cd05930">
    <property type="entry name" value="A_NRPS"/>
    <property type="match status" value="1"/>
</dbReference>
<dbReference type="GO" id="GO:0009366">
    <property type="term" value="C:enterobactin synthetase complex"/>
    <property type="evidence" value="ECO:0007669"/>
    <property type="project" value="TreeGrafter"/>
</dbReference>
<dbReference type="InterPro" id="IPR000873">
    <property type="entry name" value="AMP-dep_synth/lig_dom"/>
</dbReference>
<dbReference type="PANTHER" id="PTHR45527">
    <property type="entry name" value="NONRIBOSOMAL PEPTIDE SYNTHETASE"/>
    <property type="match status" value="1"/>
</dbReference>
<dbReference type="NCBIfam" id="TIGR01733">
    <property type="entry name" value="AA-adenyl-dom"/>
    <property type="match status" value="1"/>
</dbReference>
<organism evidence="5 6">
    <name type="scientific">Streptomyces tateyamensis</name>
    <dbReference type="NCBI Taxonomy" id="565073"/>
    <lineage>
        <taxon>Bacteria</taxon>
        <taxon>Bacillati</taxon>
        <taxon>Actinomycetota</taxon>
        <taxon>Actinomycetes</taxon>
        <taxon>Kitasatosporales</taxon>
        <taxon>Streptomycetaceae</taxon>
        <taxon>Streptomyces</taxon>
    </lineage>
</organism>
<comment type="cofactor">
    <cofactor evidence="1">
        <name>pantetheine 4'-phosphate</name>
        <dbReference type="ChEBI" id="CHEBI:47942"/>
    </cofactor>
</comment>
<dbReference type="GO" id="GO:0031177">
    <property type="term" value="F:phosphopantetheine binding"/>
    <property type="evidence" value="ECO:0007669"/>
    <property type="project" value="InterPro"/>
</dbReference>
<dbReference type="SUPFAM" id="SSF56801">
    <property type="entry name" value="Acetyl-CoA synthetase-like"/>
    <property type="match status" value="1"/>
</dbReference>
<reference evidence="5 6" key="1">
    <citation type="submission" date="2018-03" db="EMBL/GenBank/DDBJ databases">
        <title>Bioinformatic expansion and discovery of thiopeptide antibiotics.</title>
        <authorList>
            <person name="Schwalen C.J."/>
            <person name="Hudson G.A."/>
            <person name="Mitchell D.A."/>
        </authorList>
    </citation>
    <scope>NUCLEOTIDE SEQUENCE [LARGE SCALE GENOMIC DNA]</scope>
    <source>
        <strain evidence="5 6">ATCC 21389</strain>
    </source>
</reference>
<accession>A0A2V4NZZ2</accession>
<dbReference type="Pfam" id="PF00668">
    <property type="entry name" value="Condensation"/>
    <property type="match status" value="1"/>
</dbReference>
<keyword evidence="6" id="KW-1185">Reference proteome</keyword>
<dbReference type="CDD" id="cd19531">
    <property type="entry name" value="LCL_NRPS-like"/>
    <property type="match status" value="1"/>
</dbReference>
<dbReference type="PROSITE" id="PS50075">
    <property type="entry name" value="CARRIER"/>
    <property type="match status" value="2"/>
</dbReference>
<dbReference type="InterPro" id="IPR036736">
    <property type="entry name" value="ACP-like_sf"/>
</dbReference>
<dbReference type="SUPFAM" id="SSF47336">
    <property type="entry name" value="ACP-like"/>
    <property type="match status" value="2"/>
</dbReference>
<dbReference type="SMART" id="SM00823">
    <property type="entry name" value="PKS_PP"/>
    <property type="match status" value="2"/>
</dbReference>
<dbReference type="Gene3D" id="3.30.559.10">
    <property type="entry name" value="Chloramphenicol acetyltransferase-like domain"/>
    <property type="match status" value="1"/>
</dbReference>